<name>A0A1X0A385_MYCAN</name>
<feature type="transmembrane region" description="Helical" evidence="7">
    <location>
        <begin position="6"/>
        <end position="26"/>
    </location>
</feature>
<evidence type="ECO:0000313" key="9">
    <source>
        <dbReference type="Proteomes" id="UP000192284"/>
    </source>
</evidence>
<dbReference type="AlphaFoldDB" id="A0A1X0A385"/>
<sequence length="142" mass="14997">MIGFARRMWVPIVMVVVFVVGAAVVMRLHGVFGSHRYVPDAGNADPIVAFNPKYVRYEIFGPPGTVTTINYLDAEAQPHQVVGATIPWSLTIETTLTAVVAHVVAQGDGAALGCRITVNGVVRAERSVGAHNAASSCLVKSA</sequence>
<keyword evidence="5 7" id="KW-1133">Transmembrane helix</keyword>
<dbReference type="Gene3D" id="2.60.40.2880">
    <property type="entry name" value="MmpS1-5, C-terminal soluble domain"/>
    <property type="match status" value="1"/>
</dbReference>
<dbReference type="RefSeq" id="WP_083112095.1">
    <property type="nucleotide sequence ID" value="NZ_JACKTS010000031.1"/>
</dbReference>
<dbReference type="Pfam" id="PF05423">
    <property type="entry name" value="Mycobact_memb"/>
    <property type="match status" value="1"/>
</dbReference>
<keyword evidence="4 7" id="KW-0812">Transmembrane</keyword>
<keyword evidence="6 7" id="KW-0472">Membrane</keyword>
<comment type="caution">
    <text evidence="8">The sequence shown here is derived from an EMBL/GenBank/DDBJ whole genome shotgun (WGS) entry which is preliminary data.</text>
</comment>
<evidence type="ECO:0000256" key="4">
    <source>
        <dbReference type="ARBA" id="ARBA00022692"/>
    </source>
</evidence>
<evidence type="ECO:0000256" key="6">
    <source>
        <dbReference type="ARBA" id="ARBA00023136"/>
    </source>
</evidence>
<evidence type="ECO:0008006" key="10">
    <source>
        <dbReference type="Google" id="ProtNLM"/>
    </source>
</evidence>
<evidence type="ECO:0000256" key="5">
    <source>
        <dbReference type="ARBA" id="ARBA00022989"/>
    </source>
</evidence>
<comment type="subcellular location">
    <subcellularLocation>
        <location evidence="1">Cell membrane</location>
    </subcellularLocation>
</comment>
<accession>A0A1X0A385</accession>
<dbReference type="OrthoDB" id="4725084at2"/>
<evidence type="ECO:0000313" key="8">
    <source>
        <dbReference type="EMBL" id="ORA24328.1"/>
    </source>
</evidence>
<evidence type="ECO:0000256" key="7">
    <source>
        <dbReference type="SAM" id="Phobius"/>
    </source>
</evidence>
<proteinExistence type="inferred from homology"/>
<evidence type="ECO:0000256" key="3">
    <source>
        <dbReference type="ARBA" id="ARBA00022475"/>
    </source>
</evidence>
<dbReference type="GO" id="GO:0005886">
    <property type="term" value="C:plasma membrane"/>
    <property type="evidence" value="ECO:0007669"/>
    <property type="project" value="UniProtKB-SubCell"/>
</dbReference>
<keyword evidence="3" id="KW-1003">Cell membrane</keyword>
<evidence type="ECO:0000256" key="2">
    <source>
        <dbReference type="ARBA" id="ARBA00007531"/>
    </source>
</evidence>
<protein>
    <recommendedName>
        <fullName evidence="10">Transport acessory protein MmpS</fullName>
    </recommendedName>
</protein>
<evidence type="ECO:0000256" key="1">
    <source>
        <dbReference type="ARBA" id="ARBA00004236"/>
    </source>
</evidence>
<keyword evidence="9" id="KW-1185">Reference proteome</keyword>
<reference evidence="8 9" key="1">
    <citation type="submission" date="2017-02" db="EMBL/GenBank/DDBJ databases">
        <title>The new phylogeny of genus Mycobacterium.</title>
        <authorList>
            <person name="Tortoli E."/>
            <person name="Trovato A."/>
            <person name="Cirillo D.M."/>
        </authorList>
    </citation>
    <scope>NUCLEOTIDE SEQUENCE [LARGE SCALE GENOMIC DNA]</scope>
    <source>
        <strain evidence="8 9">DSM 45057</strain>
    </source>
</reference>
<gene>
    <name evidence="8" type="ORF">BST12_06050</name>
</gene>
<organism evidence="8 9">
    <name type="scientific">Mycobacterium angelicum</name>
    <dbReference type="NCBI Taxonomy" id="470074"/>
    <lineage>
        <taxon>Bacteria</taxon>
        <taxon>Bacillati</taxon>
        <taxon>Actinomycetota</taxon>
        <taxon>Actinomycetes</taxon>
        <taxon>Mycobacteriales</taxon>
        <taxon>Mycobacteriaceae</taxon>
        <taxon>Mycobacterium</taxon>
    </lineage>
</organism>
<dbReference type="EMBL" id="MVHE01000005">
    <property type="protein sequence ID" value="ORA24328.1"/>
    <property type="molecule type" value="Genomic_DNA"/>
</dbReference>
<dbReference type="InterPro" id="IPR038468">
    <property type="entry name" value="MmpS_C"/>
</dbReference>
<dbReference type="InterPro" id="IPR008693">
    <property type="entry name" value="MmpS"/>
</dbReference>
<dbReference type="Proteomes" id="UP000192284">
    <property type="component" value="Unassembled WGS sequence"/>
</dbReference>
<comment type="similarity">
    <text evidence="2">Belongs to the MmpS family.</text>
</comment>